<organism evidence="1 2">
    <name type="scientific">Winogradskyella flava</name>
    <dbReference type="NCBI Taxonomy" id="1884876"/>
    <lineage>
        <taxon>Bacteria</taxon>
        <taxon>Pseudomonadati</taxon>
        <taxon>Bacteroidota</taxon>
        <taxon>Flavobacteriia</taxon>
        <taxon>Flavobacteriales</taxon>
        <taxon>Flavobacteriaceae</taxon>
        <taxon>Winogradskyella</taxon>
    </lineage>
</organism>
<evidence type="ECO:0008006" key="3">
    <source>
        <dbReference type="Google" id="ProtNLM"/>
    </source>
</evidence>
<sequence length="166" mass="19574">MELSVPKVQDEITEEDLSYVLKSPWKFSTYEWKLYNIHNEKTAFDTLMEQFESCRKDGFSKIFRTPDNLPLLILMAVKTSATKLHCYLVASKHMEEQSQALKVTFEMRKILEEQSHNYRGCTLVVYSQSKETNKQMSWLRFLGLKYKPEGNVGDSKYFEYESRVKA</sequence>
<comment type="caution">
    <text evidence="1">The sequence shown here is derived from an EMBL/GenBank/DDBJ whole genome shotgun (WGS) entry which is preliminary data.</text>
</comment>
<accession>A0A842IP98</accession>
<protein>
    <recommendedName>
        <fullName evidence="3">N-acetyltransferase domain-containing protein</fullName>
    </recommendedName>
</protein>
<dbReference type="EMBL" id="JACLCP010000002">
    <property type="protein sequence ID" value="MBC2845052.1"/>
    <property type="molecule type" value="Genomic_DNA"/>
</dbReference>
<keyword evidence="2" id="KW-1185">Reference proteome</keyword>
<dbReference type="AlphaFoldDB" id="A0A842IP98"/>
<gene>
    <name evidence="1" type="ORF">H7F21_08110</name>
</gene>
<evidence type="ECO:0000313" key="2">
    <source>
        <dbReference type="Proteomes" id="UP000533900"/>
    </source>
</evidence>
<dbReference type="Proteomes" id="UP000533900">
    <property type="component" value="Unassembled WGS sequence"/>
</dbReference>
<dbReference type="RefSeq" id="WP_185788771.1">
    <property type="nucleotide sequence ID" value="NZ_JACLCP010000002.1"/>
</dbReference>
<name>A0A842IP98_9FLAO</name>
<evidence type="ECO:0000313" key="1">
    <source>
        <dbReference type="EMBL" id="MBC2845052.1"/>
    </source>
</evidence>
<proteinExistence type="predicted"/>
<reference evidence="1" key="1">
    <citation type="submission" date="2020-08" db="EMBL/GenBank/DDBJ databases">
        <title>Winogradskyella ouciana sp. nov., isolated from the hadal seawater of the Mariana Trench.</title>
        <authorList>
            <person name="He X."/>
        </authorList>
    </citation>
    <scope>NUCLEOTIDE SEQUENCE [LARGE SCALE GENOMIC DNA]</scope>
    <source>
        <strain evidence="1">KCTC 52348</strain>
    </source>
</reference>